<reference evidence="1" key="2">
    <citation type="submission" date="2023-06" db="EMBL/GenBank/DDBJ databases">
        <authorList>
            <consortium name="Lawrence Berkeley National Laboratory"/>
            <person name="Haridas S."/>
            <person name="Hensen N."/>
            <person name="Bonometti L."/>
            <person name="Westerberg I."/>
            <person name="Brannstrom I.O."/>
            <person name="Guillou S."/>
            <person name="Cros-Aarteil S."/>
            <person name="Calhoun S."/>
            <person name="Kuo A."/>
            <person name="Mondo S."/>
            <person name="Pangilinan J."/>
            <person name="Riley R."/>
            <person name="Labutti K."/>
            <person name="Andreopoulos B."/>
            <person name="Lipzen A."/>
            <person name="Chen C."/>
            <person name="Yanf M."/>
            <person name="Daum C."/>
            <person name="Ng V."/>
            <person name="Clum A."/>
            <person name="Steindorff A."/>
            <person name="Ohm R."/>
            <person name="Martin F."/>
            <person name="Silar P."/>
            <person name="Natvig D."/>
            <person name="Lalanne C."/>
            <person name="Gautier V."/>
            <person name="Ament-Velasquez S.L."/>
            <person name="Kruys A."/>
            <person name="Hutchinson M.I."/>
            <person name="Powell A.J."/>
            <person name="Barry K."/>
            <person name="Miller A.N."/>
            <person name="Grigoriev I.V."/>
            <person name="Debuchy R."/>
            <person name="Gladieux P."/>
            <person name="Thoren M.H."/>
            <person name="Johannesson H."/>
        </authorList>
    </citation>
    <scope>NUCLEOTIDE SEQUENCE</scope>
    <source>
        <strain evidence="1">CBS 560.94</strain>
    </source>
</reference>
<proteinExistence type="predicted"/>
<protein>
    <submittedName>
        <fullName evidence="1">Uncharacterized protein</fullName>
    </submittedName>
</protein>
<comment type="caution">
    <text evidence="1">The sequence shown here is derived from an EMBL/GenBank/DDBJ whole genome shotgun (WGS) entry which is preliminary data.</text>
</comment>
<gene>
    <name evidence="1" type="ORF">B0H65DRAFT_338174</name>
</gene>
<dbReference type="AlphaFoldDB" id="A0AAE0MKY6"/>
<dbReference type="EMBL" id="JAUEPP010000009">
    <property type="protein sequence ID" value="KAK3334939.1"/>
    <property type="molecule type" value="Genomic_DNA"/>
</dbReference>
<dbReference type="Proteomes" id="UP001278500">
    <property type="component" value="Unassembled WGS sequence"/>
</dbReference>
<name>A0AAE0MKY6_9PEZI</name>
<organism evidence="1 2">
    <name type="scientific">Neurospora tetraspora</name>
    <dbReference type="NCBI Taxonomy" id="94610"/>
    <lineage>
        <taxon>Eukaryota</taxon>
        <taxon>Fungi</taxon>
        <taxon>Dikarya</taxon>
        <taxon>Ascomycota</taxon>
        <taxon>Pezizomycotina</taxon>
        <taxon>Sordariomycetes</taxon>
        <taxon>Sordariomycetidae</taxon>
        <taxon>Sordariales</taxon>
        <taxon>Sordariaceae</taxon>
        <taxon>Neurospora</taxon>
    </lineage>
</organism>
<keyword evidence="2" id="KW-1185">Reference proteome</keyword>
<evidence type="ECO:0000313" key="1">
    <source>
        <dbReference type="EMBL" id="KAK3334939.1"/>
    </source>
</evidence>
<sequence>MNATYSSNSDNESEDGWKLAIARNMDLGSRSEYEDDEDAYDVAIQLGKAGEKGSGYHTKNDPSAPYQRQTVIERRGIMEIRCRSLAVIHGGLQPGSDKQATLLVYDVSLDTVRKSRRITWVQIEFKFASSEGGRSPEVFSIAPAGRVGLLPSSQDESVRKLGSVTAGASELFGNVGATLEWEKTVSRTSSDSARVVGNTLCDDLGRQVGASWILEENKAIKSGVPSLLRCAMVVSRTNNGQFECDVTIRAKADWKTELGRLVALKTPGDDPILFDPDAAPTNRLSRESFYDVNNLASTDVNDLVDIRYQTLFSP</sequence>
<evidence type="ECO:0000313" key="2">
    <source>
        <dbReference type="Proteomes" id="UP001278500"/>
    </source>
</evidence>
<accession>A0AAE0MKY6</accession>
<dbReference type="RefSeq" id="XP_062677105.1">
    <property type="nucleotide sequence ID" value="XM_062823599.1"/>
</dbReference>
<dbReference type="GeneID" id="87860753"/>
<reference evidence="1" key="1">
    <citation type="journal article" date="2023" name="Mol. Phylogenet. Evol.">
        <title>Genome-scale phylogeny and comparative genomics of the fungal order Sordariales.</title>
        <authorList>
            <person name="Hensen N."/>
            <person name="Bonometti L."/>
            <person name="Westerberg I."/>
            <person name="Brannstrom I.O."/>
            <person name="Guillou S."/>
            <person name="Cros-Aarteil S."/>
            <person name="Calhoun S."/>
            <person name="Haridas S."/>
            <person name="Kuo A."/>
            <person name="Mondo S."/>
            <person name="Pangilinan J."/>
            <person name="Riley R."/>
            <person name="LaButti K."/>
            <person name="Andreopoulos B."/>
            <person name="Lipzen A."/>
            <person name="Chen C."/>
            <person name="Yan M."/>
            <person name="Daum C."/>
            <person name="Ng V."/>
            <person name="Clum A."/>
            <person name="Steindorff A."/>
            <person name="Ohm R.A."/>
            <person name="Martin F."/>
            <person name="Silar P."/>
            <person name="Natvig D.O."/>
            <person name="Lalanne C."/>
            <person name="Gautier V."/>
            <person name="Ament-Velasquez S.L."/>
            <person name="Kruys A."/>
            <person name="Hutchinson M.I."/>
            <person name="Powell A.J."/>
            <person name="Barry K."/>
            <person name="Miller A.N."/>
            <person name="Grigoriev I.V."/>
            <person name="Debuchy R."/>
            <person name="Gladieux P."/>
            <person name="Hiltunen Thoren M."/>
            <person name="Johannesson H."/>
        </authorList>
    </citation>
    <scope>NUCLEOTIDE SEQUENCE</scope>
    <source>
        <strain evidence="1">CBS 560.94</strain>
    </source>
</reference>